<organism evidence="2 3">
    <name type="scientific">Rhodocytophaga aerolata</name>
    <dbReference type="NCBI Taxonomy" id="455078"/>
    <lineage>
        <taxon>Bacteria</taxon>
        <taxon>Pseudomonadati</taxon>
        <taxon>Bacteroidota</taxon>
        <taxon>Cytophagia</taxon>
        <taxon>Cytophagales</taxon>
        <taxon>Rhodocytophagaceae</taxon>
        <taxon>Rhodocytophaga</taxon>
    </lineage>
</organism>
<sequence length="313" mass="37085">MHKVSVIIPNYNHAKFLQKRIESVLNQTFTDFEVIIMDDCSTDDSREIIETYAQKDKRIKLIFNPTNSGSTFKQWNKGVRLSKGKYIWLAESDDYADRNFLEVLVKKLDAHPKAALVFSQSYMVDEYSNNLGILTEVMNNISPYFPWQRDFTLESKSVIASLFMDYNFIPNASAVLFKKSVFEQIGRADESYIQAGDWLMWLKFGLHSPICFSYPPLNFFRFHNNNVRSKTKKIQYYEYFKIMYFVYKQKHLDSTVRTKAKHKMLLYRKKCLENEKQIGLYKIYKISFIVYIIGYTDRLKSCLKNIRMNKSLL</sequence>
<name>A0ABT8RJQ3_9BACT</name>
<proteinExistence type="predicted"/>
<dbReference type="InterPro" id="IPR029044">
    <property type="entry name" value="Nucleotide-diphossugar_trans"/>
</dbReference>
<dbReference type="Pfam" id="PF00535">
    <property type="entry name" value="Glycos_transf_2"/>
    <property type="match status" value="1"/>
</dbReference>
<protein>
    <submittedName>
        <fullName evidence="2">Glycosyltransferase</fullName>
        <ecNumber evidence="2">2.4.-.-</ecNumber>
    </submittedName>
</protein>
<dbReference type="SUPFAM" id="SSF53448">
    <property type="entry name" value="Nucleotide-diphospho-sugar transferases"/>
    <property type="match status" value="1"/>
</dbReference>
<evidence type="ECO:0000313" key="3">
    <source>
        <dbReference type="Proteomes" id="UP001168528"/>
    </source>
</evidence>
<keyword evidence="3" id="KW-1185">Reference proteome</keyword>
<dbReference type="EC" id="2.4.-.-" evidence="2"/>
<dbReference type="Proteomes" id="UP001168528">
    <property type="component" value="Unassembled WGS sequence"/>
</dbReference>
<gene>
    <name evidence="2" type="ORF">Q0590_32380</name>
</gene>
<dbReference type="PANTHER" id="PTHR22916:SF3">
    <property type="entry name" value="UDP-GLCNAC:BETAGAL BETA-1,3-N-ACETYLGLUCOSAMINYLTRANSFERASE-LIKE PROTEIN 1"/>
    <property type="match status" value="1"/>
</dbReference>
<dbReference type="Gene3D" id="3.90.550.10">
    <property type="entry name" value="Spore Coat Polysaccharide Biosynthesis Protein SpsA, Chain A"/>
    <property type="match status" value="1"/>
</dbReference>
<accession>A0ABT8RJQ3</accession>
<dbReference type="RefSeq" id="WP_302041817.1">
    <property type="nucleotide sequence ID" value="NZ_JAUKPO010000040.1"/>
</dbReference>
<dbReference type="InterPro" id="IPR001173">
    <property type="entry name" value="Glyco_trans_2-like"/>
</dbReference>
<dbReference type="EMBL" id="JAUKPO010000040">
    <property type="protein sequence ID" value="MDO1451017.1"/>
    <property type="molecule type" value="Genomic_DNA"/>
</dbReference>
<evidence type="ECO:0000313" key="2">
    <source>
        <dbReference type="EMBL" id="MDO1451017.1"/>
    </source>
</evidence>
<reference evidence="2" key="1">
    <citation type="submission" date="2023-07" db="EMBL/GenBank/DDBJ databases">
        <title>The genome sequence of Rhodocytophaga aerolata KACC 12507.</title>
        <authorList>
            <person name="Zhang X."/>
        </authorList>
    </citation>
    <scope>NUCLEOTIDE SEQUENCE</scope>
    <source>
        <strain evidence="2">KACC 12507</strain>
    </source>
</reference>
<comment type="caution">
    <text evidence="2">The sequence shown here is derived from an EMBL/GenBank/DDBJ whole genome shotgun (WGS) entry which is preliminary data.</text>
</comment>
<keyword evidence="2" id="KW-0328">Glycosyltransferase</keyword>
<evidence type="ECO:0000259" key="1">
    <source>
        <dbReference type="Pfam" id="PF00535"/>
    </source>
</evidence>
<keyword evidence="2" id="KW-0808">Transferase</keyword>
<feature type="domain" description="Glycosyltransferase 2-like" evidence="1">
    <location>
        <begin position="5"/>
        <end position="130"/>
    </location>
</feature>
<dbReference type="PANTHER" id="PTHR22916">
    <property type="entry name" value="GLYCOSYLTRANSFERASE"/>
    <property type="match status" value="1"/>
</dbReference>
<dbReference type="GO" id="GO:0016757">
    <property type="term" value="F:glycosyltransferase activity"/>
    <property type="evidence" value="ECO:0007669"/>
    <property type="project" value="UniProtKB-KW"/>
</dbReference>